<organism evidence="2 3">
    <name type="scientific">Aspergillus novofumigatus (strain IBT 16806)</name>
    <dbReference type="NCBI Taxonomy" id="1392255"/>
    <lineage>
        <taxon>Eukaryota</taxon>
        <taxon>Fungi</taxon>
        <taxon>Dikarya</taxon>
        <taxon>Ascomycota</taxon>
        <taxon>Pezizomycotina</taxon>
        <taxon>Eurotiomycetes</taxon>
        <taxon>Eurotiomycetidae</taxon>
        <taxon>Eurotiales</taxon>
        <taxon>Aspergillaceae</taxon>
        <taxon>Aspergillus</taxon>
        <taxon>Aspergillus subgen. Fumigati</taxon>
    </lineage>
</organism>
<accession>A0A2I1BXP1</accession>
<sequence>MTSMTKGYYELDPDGDIILFFTTTDEVRHVLSLHGCDLHPFVQPILQDVQNRLRDLELSDFKDESKASGGKSPRPLPSEGTYPSLSRITLTSRAKLNFGTAHASDAVIQGQNGGNRELQCCCVQTGLIYDCQGLLLRAEVERTSIHQEASH</sequence>
<dbReference type="VEuPathDB" id="FungiDB:P174DRAFT_289677"/>
<evidence type="ECO:0000313" key="3">
    <source>
        <dbReference type="Proteomes" id="UP000234474"/>
    </source>
</evidence>
<dbReference type="Proteomes" id="UP000234474">
    <property type="component" value="Unassembled WGS sequence"/>
</dbReference>
<dbReference type="AlphaFoldDB" id="A0A2I1BXP1"/>
<proteinExistence type="predicted"/>
<name>A0A2I1BXP1_ASPN1</name>
<evidence type="ECO:0000256" key="1">
    <source>
        <dbReference type="SAM" id="MobiDB-lite"/>
    </source>
</evidence>
<feature type="region of interest" description="Disordered" evidence="1">
    <location>
        <begin position="60"/>
        <end position="84"/>
    </location>
</feature>
<comment type="caution">
    <text evidence="2">The sequence shown here is derived from an EMBL/GenBank/DDBJ whole genome shotgun (WGS) entry which is preliminary data.</text>
</comment>
<dbReference type="OrthoDB" id="4494753at2759"/>
<dbReference type="RefSeq" id="XP_024678731.1">
    <property type="nucleotide sequence ID" value="XM_024821589.1"/>
</dbReference>
<dbReference type="EMBL" id="MSZS01000008">
    <property type="protein sequence ID" value="PKX90136.1"/>
    <property type="molecule type" value="Genomic_DNA"/>
</dbReference>
<gene>
    <name evidence="2" type="ORF">P174DRAFT_289677</name>
</gene>
<dbReference type="GeneID" id="36528915"/>
<reference evidence="3" key="1">
    <citation type="journal article" date="2018" name="Proc. Natl. Acad. Sci. U.S.A.">
        <title>Linking secondary metabolites to gene clusters through genome sequencing of six diverse Aspergillus species.</title>
        <authorList>
            <person name="Kaerboelling I."/>
            <person name="Vesth T.C."/>
            <person name="Frisvad J.C."/>
            <person name="Nybo J.L."/>
            <person name="Theobald S."/>
            <person name="Kuo A."/>
            <person name="Bowyer P."/>
            <person name="Matsuda Y."/>
            <person name="Mondo S."/>
            <person name="Lyhne E.K."/>
            <person name="Kogle M.E."/>
            <person name="Clum A."/>
            <person name="Lipzen A."/>
            <person name="Salamov A."/>
            <person name="Ngan C.Y."/>
            <person name="Daum C."/>
            <person name="Chiniquy J."/>
            <person name="Barry K."/>
            <person name="LaButti K."/>
            <person name="Haridas S."/>
            <person name="Simmons B.A."/>
            <person name="Magnuson J.K."/>
            <person name="Mortensen U.H."/>
            <person name="Larsen T.O."/>
            <person name="Grigoriev I.V."/>
            <person name="Baker S.E."/>
            <person name="Andersen M.R."/>
        </authorList>
    </citation>
    <scope>NUCLEOTIDE SEQUENCE [LARGE SCALE GENOMIC DNA]</scope>
    <source>
        <strain evidence="3">IBT 16806</strain>
    </source>
</reference>
<keyword evidence="3" id="KW-1185">Reference proteome</keyword>
<evidence type="ECO:0000313" key="2">
    <source>
        <dbReference type="EMBL" id="PKX90136.1"/>
    </source>
</evidence>
<protein>
    <submittedName>
        <fullName evidence="2">Uncharacterized protein</fullName>
    </submittedName>
</protein>